<dbReference type="Proteomes" id="UP000311469">
    <property type="component" value="Chromosome cSF1"/>
</dbReference>
<feature type="domain" description="Immunity MXAN-0049 protein" evidence="1">
    <location>
        <begin position="84"/>
        <end position="218"/>
    </location>
</feature>
<dbReference type="RefSeq" id="WP_140042620.1">
    <property type="nucleotide sequence ID" value="NZ_CP041016.1"/>
</dbReference>
<name>A0A5B8CHP9_SPHSA</name>
<organism evidence="2 3">
    <name type="scientific">Sphingobium fuliginis ATCC 27551</name>
    <dbReference type="NCBI Taxonomy" id="1208342"/>
    <lineage>
        <taxon>Bacteria</taxon>
        <taxon>Pseudomonadati</taxon>
        <taxon>Pseudomonadota</taxon>
        <taxon>Alphaproteobacteria</taxon>
        <taxon>Sphingomonadales</taxon>
        <taxon>Sphingomonadaceae</taxon>
        <taxon>Sphingobium</taxon>
    </lineage>
</organism>
<dbReference type="KEGG" id="sufl:FIL70_14560"/>
<proteinExistence type="predicted"/>
<dbReference type="AlphaFoldDB" id="A0A5B8CHP9"/>
<dbReference type="Pfam" id="PF07791">
    <property type="entry name" value="Imm11"/>
    <property type="match status" value="1"/>
</dbReference>
<evidence type="ECO:0000313" key="2">
    <source>
        <dbReference type="EMBL" id="QDC38262.1"/>
    </source>
</evidence>
<evidence type="ECO:0000259" key="1">
    <source>
        <dbReference type="Pfam" id="PF07791"/>
    </source>
</evidence>
<dbReference type="InterPro" id="IPR012433">
    <property type="entry name" value="Imm11"/>
</dbReference>
<protein>
    <recommendedName>
        <fullName evidence="1">Immunity MXAN-0049 protein domain-containing protein</fullName>
    </recommendedName>
</protein>
<reference evidence="2 3" key="1">
    <citation type="submission" date="2019-06" db="EMBL/GenBank/DDBJ databases">
        <title>Genome organization and adaptive potential of archetypical organophosphate degarding Sphingobium fuliginis ATCC 27551.</title>
        <authorList>
            <person name="Sarwar A."/>
            <person name="Parthasarathy S."/>
            <person name="Singh C."/>
            <person name="Siddavattam D."/>
        </authorList>
    </citation>
    <scope>NUCLEOTIDE SEQUENCE [LARGE SCALE GENOMIC DNA]</scope>
    <source>
        <strain evidence="2 3">ATCC 27551</strain>
    </source>
</reference>
<sequence length="225" mass="25452">MVYYLSESADGIERYAETESGVFGVPLESYKRQMQYAEPGKVHPSALADNASVREQGYWVKPETMPGKYLWANGDKAIPDVLPGFVVSPRFKELVERFEPSVHQFVPIDIYKERNGEPVATYYWFIVGQRIDSVDRGQTTFAWKAPAHDPSAGYWTRRIRNTETRKYEEIPDAQLVFSNNKVADRHIWHDPHLLTFGNGLCSDAFAEALLSSGMTGVAATPRDSI</sequence>
<evidence type="ECO:0000313" key="3">
    <source>
        <dbReference type="Proteomes" id="UP000311469"/>
    </source>
</evidence>
<accession>A0A5B8CHP9</accession>
<gene>
    <name evidence="2" type="ORF">FIL70_14560</name>
</gene>
<dbReference type="EMBL" id="CP041016">
    <property type="protein sequence ID" value="QDC38262.1"/>
    <property type="molecule type" value="Genomic_DNA"/>
</dbReference>